<dbReference type="Proteomes" id="UP000653156">
    <property type="component" value="Chromosome"/>
</dbReference>
<feature type="transmembrane region" description="Helical" evidence="6">
    <location>
        <begin position="90"/>
        <end position="109"/>
    </location>
</feature>
<dbReference type="RefSeq" id="WP_230340038.1">
    <property type="nucleotide sequence ID" value="NZ_CP069798.1"/>
</dbReference>
<evidence type="ECO:0000256" key="3">
    <source>
        <dbReference type="ARBA" id="ARBA00022692"/>
    </source>
</evidence>
<dbReference type="PROSITE" id="PS51257">
    <property type="entry name" value="PROKAR_LIPOPROTEIN"/>
    <property type="match status" value="1"/>
</dbReference>
<feature type="transmembrane region" description="Helical" evidence="6">
    <location>
        <begin position="27"/>
        <end position="52"/>
    </location>
</feature>
<dbReference type="Pfam" id="PF03899">
    <property type="entry name" value="ATP-synt_I"/>
    <property type="match status" value="1"/>
</dbReference>
<evidence type="ECO:0000256" key="2">
    <source>
        <dbReference type="ARBA" id="ARBA00022475"/>
    </source>
</evidence>
<keyword evidence="8" id="KW-1185">Reference proteome</keyword>
<evidence type="ECO:0000256" key="4">
    <source>
        <dbReference type="ARBA" id="ARBA00022989"/>
    </source>
</evidence>
<comment type="subcellular location">
    <subcellularLocation>
        <location evidence="1">Cell membrane</location>
        <topology evidence="1">Multi-pass membrane protein</topology>
    </subcellularLocation>
</comment>
<dbReference type="AlphaFoldDB" id="A0A892ZJW1"/>
<dbReference type="EMBL" id="CP069798">
    <property type="protein sequence ID" value="QRQ82750.1"/>
    <property type="molecule type" value="Genomic_DNA"/>
</dbReference>
<dbReference type="GO" id="GO:0005886">
    <property type="term" value="C:plasma membrane"/>
    <property type="evidence" value="ECO:0007669"/>
    <property type="project" value="UniProtKB-SubCell"/>
</dbReference>
<reference evidence="7" key="1">
    <citation type="submission" date="2021-02" db="EMBL/GenBank/DDBJ databases">
        <title>Neisseriaceae sp. 26B isolated from the cloaca of a Common Toad-headed Turtle (Mesoclemmys nasuta).</title>
        <authorList>
            <person name="Spergser J."/>
            <person name="Busse H.-J."/>
        </authorList>
    </citation>
    <scope>NUCLEOTIDE SEQUENCE</scope>
    <source>
        <strain evidence="7">26B</strain>
    </source>
</reference>
<keyword evidence="4 6" id="KW-1133">Transmembrane helix</keyword>
<keyword evidence="2" id="KW-1003">Cell membrane</keyword>
<keyword evidence="5 6" id="KW-0472">Membrane</keyword>
<feature type="transmembrane region" description="Helical" evidence="6">
    <location>
        <begin position="64"/>
        <end position="84"/>
    </location>
</feature>
<keyword evidence="3 6" id="KW-0812">Transmembrane</keyword>
<protein>
    <submittedName>
        <fullName evidence="7">ATP synthase subunit I</fullName>
    </submittedName>
</protein>
<evidence type="ECO:0000313" key="7">
    <source>
        <dbReference type="EMBL" id="QRQ82750.1"/>
    </source>
</evidence>
<name>A0A892ZJW1_9NEIS</name>
<organism evidence="7 8">
    <name type="scientific">Paralysiella testudinis</name>
    <dbReference type="NCBI Taxonomy" id="2809020"/>
    <lineage>
        <taxon>Bacteria</taxon>
        <taxon>Pseudomonadati</taxon>
        <taxon>Pseudomonadota</taxon>
        <taxon>Betaproteobacteria</taxon>
        <taxon>Neisseriales</taxon>
        <taxon>Neisseriaceae</taxon>
        <taxon>Paralysiella</taxon>
    </lineage>
</organism>
<proteinExistence type="predicted"/>
<evidence type="ECO:0000256" key="5">
    <source>
        <dbReference type="ARBA" id="ARBA00023136"/>
    </source>
</evidence>
<dbReference type="InterPro" id="IPR005598">
    <property type="entry name" value="ATP_synth_I"/>
</dbReference>
<gene>
    <name evidence="7" type="ORF">JQU52_05035</name>
</gene>
<evidence type="ECO:0000256" key="1">
    <source>
        <dbReference type="ARBA" id="ARBA00004651"/>
    </source>
</evidence>
<evidence type="ECO:0000256" key="6">
    <source>
        <dbReference type="SAM" id="Phobius"/>
    </source>
</evidence>
<evidence type="ECO:0000313" key="8">
    <source>
        <dbReference type="Proteomes" id="UP000653156"/>
    </source>
</evidence>
<sequence>MTKIIIWQAGLLAILVAAFGVLLGTNAALSCLLGGLCYLLPTTLAILLLNFFRSRARWAAISFLWGESLKVMLSIMLMVGVFWFYPALEWLPFLLGLLSVSHVVFFMIWKLHHGK</sequence>
<accession>A0A892ZJW1</accession>
<dbReference type="KEGG" id="ptes:JQU52_05035"/>